<dbReference type="Proteomes" id="UP000475862">
    <property type="component" value="Unassembled WGS sequence"/>
</dbReference>
<proteinExistence type="predicted"/>
<organism evidence="1 2">
    <name type="scientific">Aphis glycines</name>
    <name type="common">Soybean aphid</name>
    <dbReference type="NCBI Taxonomy" id="307491"/>
    <lineage>
        <taxon>Eukaryota</taxon>
        <taxon>Metazoa</taxon>
        <taxon>Ecdysozoa</taxon>
        <taxon>Arthropoda</taxon>
        <taxon>Hexapoda</taxon>
        <taxon>Insecta</taxon>
        <taxon>Pterygota</taxon>
        <taxon>Neoptera</taxon>
        <taxon>Paraneoptera</taxon>
        <taxon>Hemiptera</taxon>
        <taxon>Sternorrhyncha</taxon>
        <taxon>Aphidomorpha</taxon>
        <taxon>Aphidoidea</taxon>
        <taxon>Aphididae</taxon>
        <taxon>Aphidini</taxon>
        <taxon>Aphis</taxon>
        <taxon>Aphis</taxon>
    </lineage>
</organism>
<protein>
    <submittedName>
        <fullName evidence="1">Uncharacterized protein</fullName>
    </submittedName>
</protein>
<evidence type="ECO:0000313" key="2">
    <source>
        <dbReference type="Proteomes" id="UP000475862"/>
    </source>
</evidence>
<name>A0A6G0T9A4_APHGL</name>
<reference evidence="1 2" key="1">
    <citation type="submission" date="2019-08" db="EMBL/GenBank/DDBJ databases">
        <title>The genome of the soybean aphid Biotype 1, its phylome, world population structure and adaptation to the North American continent.</title>
        <authorList>
            <person name="Giordano R."/>
            <person name="Donthu R.K."/>
            <person name="Hernandez A.G."/>
            <person name="Wright C.L."/>
            <person name="Zimin A.V."/>
        </authorList>
    </citation>
    <scope>NUCLEOTIDE SEQUENCE [LARGE SCALE GENOMIC DNA]</scope>
    <source>
        <tissue evidence="1">Whole aphids</tissue>
    </source>
</reference>
<sequence>MCIGLNIIAIRGQIKKKKHESRKKRPSDGILYTQMNLCMTKSGVFLRDKLLFSTNRIIYSIRNSFSNLHTKLFLTLWLIKKQQQFSLNAQINCIIKDGDLRVYIEKKKRSSVRLLAASTNVILRDIFCANREQLVDFSHVLIVITILKINFFSTNLNDNIIIHNNYVYFNNCCFSLSLSPGGVQWPFRSEYPKIKSCKENANLNNNWRVFQVSTTNNF</sequence>
<dbReference type="EMBL" id="VYZN01000049">
    <property type="protein sequence ID" value="KAE9528129.1"/>
    <property type="molecule type" value="Genomic_DNA"/>
</dbReference>
<gene>
    <name evidence="1" type="ORF">AGLY_012551</name>
</gene>
<evidence type="ECO:0000313" key="1">
    <source>
        <dbReference type="EMBL" id="KAE9528129.1"/>
    </source>
</evidence>
<comment type="caution">
    <text evidence="1">The sequence shown here is derived from an EMBL/GenBank/DDBJ whole genome shotgun (WGS) entry which is preliminary data.</text>
</comment>
<dbReference type="AlphaFoldDB" id="A0A6G0T9A4"/>
<accession>A0A6G0T9A4</accession>
<keyword evidence="2" id="KW-1185">Reference proteome</keyword>